<comment type="caution">
    <text evidence="4">The sequence shown here is derived from an EMBL/GenBank/DDBJ whole genome shotgun (WGS) entry which is preliminary data.</text>
</comment>
<dbReference type="InterPro" id="IPR012337">
    <property type="entry name" value="RNaseH-like_sf"/>
</dbReference>
<dbReference type="InterPro" id="IPR036397">
    <property type="entry name" value="RNaseH_sf"/>
</dbReference>
<dbReference type="PANTHER" id="PTHR42648">
    <property type="entry name" value="TRANSPOSASE, PUTATIVE-RELATED"/>
    <property type="match status" value="1"/>
</dbReference>
<feature type="region of interest" description="Disordered" evidence="1">
    <location>
        <begin position="192"/>
        <end position="212"/>
    </location>
</feature>
<evidence type="ECO:0000313" key="4">
    <source>
        <dbReference type="EMBL" id="GEZ73203.1"/>
    </source>
</evidence>
<evidence type="ECO:0000256" key="2">
    <source>
        <dbReference type="SAM" id="Phobius"/>
    </source>
</evidence>
<dbReference type="PANTHER" id="PTHR42648:SF32">
    <property type="entry name" value="RIBONUCLEASE H-LIKE DOMAIN, GAG-PRE-INTEGRASE DOMAIN PROTEIN-RELATED"/>
    <property type="match status" value="1"/>
</dbReference>
<dbReference type="GO" id="GO:0003676">
    <property type="term" value="F:nucleic acid binding"/>
    <property type="evidence" value="ECO:0007669"/>
    <property type="project" value="InterPro"/>
</dbReference>
<dbReference type="PROSITE" id="PS50994">
    <property type="entry name" value="INTEGRASE"/>
    <property type="match status" value="1"/>
</dbReference>
<sequence length="352" mass="40362">MKIEQYIQMMDYALWDIIKNEISIPKTQTVNNVETVIPSTTADDKLQKRNEVKARSTLMMGQPNEHKLKFNPFKDAKSLQVVIKKRSRDATRKTILVETLDSSALVSYDGLGGYDWSDQVEEGPTNYALMAYSTLLASSFDSEVSVCSKSCLKVIENYDEEEDVEKQEVKPSINRINFVKATIDNNLRETVKTGEQPKQNTHRKRGTKDKTSGTLKSFITRVENLMNLRVKVIRCDNETKFKNREMNQLCEVKGIMRQYSVARTPQQNEVAERRNMTLIEATMLADSKLPTTFWAEAVNTACYVQNRVLVTKPHNKTPYELFHGRTVGLNYLLILYILLLLALELMLLRNSS</sequence>
<proteinExistence type="predicted"/>
<feature type="domain" description="Integrase catalytic" evidence="3">
    <location>
        <begin position="152"/>
        <end position="326"/>
    </location>
</feature>
<gene>
    <name evidence="4" type="ORF">Tci_545176</name>
</gene>
<name>A0A699IPH0_TANCI</name>
<dbReference type="AlphaFoldDB" id="A0A699IPH0"/>
<organism evidence="4">
    <name type="scientific">Tanacetum cinerariifolium</name>
    <name type="common">Dalmatian daisy</name>
    <name type="synonym">Chrysanthemum cinerariifolium</name>
    <dbReference type="NCBI Taxonomy" id="118510"/>
    <lineage>
        <taxon>Eukaryota</taxon>
        <taxon>Viridiplantae</taxon>
        <taxon>Streptophyta</taxon>
        <taxon>Embryophyta</taxon>
        <taxon>Tracheophyta</taxon>
        <taxon>Spermatophyta</taxon>
        <taxon>Magnoliopsida</taxon>
        <taxon>eudicotyledons</taxon>
        <taxon>Gunneridae</taxon>
        <taxon>Pentapetalae</taxon>
        <taxon>asterids</taxon>
        <taxon>campanulids</taxon>
        <taxon>Asterales</taxon>
        <taxon>Asteraceae</taxon>
        <taxon>Asteroideae</taxon>
        <taxon>Anthemideae</taxon>
        <taxon>Anthemidinae</taxon>
        <taxon>Tanacetum</taxon>
    </lineage>
</organism>
<feature type="transmembrane region" description="Helical" evidence="2">
    <location>
        <begin position="328"/>
        <end position="348"/>
    </location>
</feature>
<evidence type="ECO:0000256" key="1">
    <source>
        <dbReference type="SAM" id="MobiDB-lite"/>
    </source>
</evidence>
<accession>A0A699IPH0</accession>
<reference evidence="4" key="1">
    <citation type="journal article" date="2019" name="Sci. Rep.">
        <title>Draft genome of Tanacetum cinerariifolium, the natural source of mosquito coil.</title>
        <authorList>
            <person name="Yamashiro T."/>
            <person name="Shiraishi A."/>
            <person name="Satake H."/>
            <person name="Nakayama K."/>
        </authorList>
    </citation>
    <scope>NUCLEOTIDE SEQUENCE</scope>
</reference>
<keyword evidence="2" id="KW-1133">Transmembrane helix</keyword>
<dbReference type="InterPro" id="IPR001584">
    <property type="entry name" value="Integrase_cat-core"/>
</dbReference>
<dbReference type="EMBL" id="BKCJ010316114">
    <property type="protein sequence ID" value="GEZ73203.1"/>
    <property type="molecule type" value="Genomic_DNA"/>
</dbReference>
<protein>
    <submittedName>
        <fullName evidence="4">Putative ribonuclease H-like domain-containing protein</fullName>
    </submittedName>
</protein>
<keyword evidence="2" id="KW-0472">Membrane</keyword>
<dbReference type="Gene3D" id="3.30.420.10">
    <property type="entry name" value="Ribonuclease H-like superfamily/Ribonuclease H"/>
    <property type="match status" value="1"/>
</dbReference>
<dbReference type="GO" id="GO:0015074">
    <property type="term" value="P:DNA integration"/>
    <property type="evidence" value="ECO:0007669"/>
    <property type="project" value="InterPro"/>
</dbReference>
<evidence type="ECO:0000259" key="3">
    <source>
        <dbReference type="PROSITE" id="PS50994"/>
    </source>
</evidence>
<dbReference type="InterPro" id="IPR039537">
    <property type="entry name" value="Retrotran_Ty1/copia-like"/>
</dbReference>
<keyword evidence="2" id="KW-0812">Transmembrane</keyword>
<dbReference type="SUPFAM" id="SSF53098">
    <property type="entry name" value="Ribonuclease H-like"/>
    <property type="match status" value="1"/>
</dbReference>